<name>H5T8T1_9ALTE</name>
<dbReference type="RefSeq" id="WP_006003170.1">
    <property type="nucleotide sequence ID" value="NZ_BAET01000007.1"/>
</dbReference>
<dbReference type="eggNOG" id="COG3577">
    <property type="taxonomic scope" value="Bacteria"/>
</dbReference>
<keyword evidence="1" id="KW-0378">Hydrolase</keyword>
<proteinExistence type="predicted"/>
<dbReference type="InterPro" id="IPR001969">
    <property type="entry name" value="Aspartic_peptidase_AS"/>
</dbReference>
<reference evidence="3 4" key="2">
    <citation type="journal article" date="2017" name="Antonie Van Leeuwenhoek">
        <title>Rhizobium rhizosphaerae sp. nov., a novel species isolated from rice rhizosphere.</title>
        <authorList>
            <person name="Zhao J.J."/>
            <person name="Zhang J."/>
            <person name="Zhang R.J."/>
            <person name="Zhang C.W."/>
            <person name="Yin H.Q."/>
            <person name="Zhang X.X."/>
        </authorList>
    </citation>
    <scope>NUCLEOTIDE SEQUENCE [LARGE SCALE GENOMIC DNA]</scope>
    <source>
        <strain evidence="3 4">ACAM 611</strain>
    </source>
</reference>
<feature type="domain" description="Peptidase A2" evidence="2">
    <location>
        <begin position="288"/>
        <end position="370"/>
    </location>
</feature>
<evidence type="ECO:0000313" key="3">
    <source>
        <dbReference type="EMBL" id="GAB54708.1"/>
    </source>
</evidence>
<dbReference type="AlphaFoldDB" id="H5T8T1"/>
<dbReference type="Gene3D" id="2.40.70.10">
    <property type="entry name" value="Acid Proteases"/>
    <property type="match status" value="1"/>
</dbReference>
<dbReference type="SUPFAM" id="SSF50630">
    <property type="entry name" value="Acid proteases"/>
    <property type="match status" value="1"/>
</dbReference>
<sequence length="391" mass="44084">MHLIKWLSVLLSISLGANFWFIYNWATHKDALVTGINSLENSASDEPSHAWQQYSQDSIRSASQRNPKLTKSLATADERMRSQSTYLQWLKSMAEAQEFQQLEFEVSAYLRIYPQDTAAMLLEAQAYYHNKPLNVALVHYHALLTKPLTPKQHSDIEKLIAVNTTRVIQQFSGDGAWNLLAQFLEPLVQVAPRNRQYLMALAGAYGMQSQLTLMEDVLASFESTDIRAIRLRQNVNARLNQTSRTDEAVSLSDNIVDSALDNPRLADVLMQQERGQFVTRALIHNTPARLLVDTGASTTAISNETFNEIERRDVEFLGLFKVNTAGGLIEAPIYKVKQITIGHRIVTNTSVLILPSENLGQFDGLLGMNVLSQFDLSYDAASETMRMYKKR</sequence>
<dbReference type="EMBL" id="BAET01000007">
    <property type="protein sequence ID" value="GAB54708.1"/>
    <property type="molecule type" value="Genomic_DNA"/>
</dbReference>
<evidence type="ECO:0000313" key="4">
    <source>
        <dbReference type="Proteomes" id="UP000053586"/>
    </source>
</evidence>
<dbReference type="PROSITE" id="PS00141">
    <property type="entry name" value="ASP_PROTEASE"/>
    <property type="match status" value="1"/>
</dbReference>
<dbReference type="PROSITE" id="PS50175">
    <property type="entry name" value="ASP_PROT_RETROV"/>
    <property type="match status" value="1"/>
</dbReference>
<evidence type="ECO:0000259" key="2">
    <source>
        <dbReference type="PROSITE" id="PS50175"/>
    </source>
</evidence>
<dbReference type="STRING" id="56804.BAE46_07820"/>
<organism evidence="3 4">
    <name type="scientific">Glaciecola punicea ACAM 611</name>
    <dbReference type="NCBI Taxonomy" id="1121923"/>
    <lineage>
        <taxon>Bacteria</taxon>
        <taxon>Pseudomonadati</taxon>
        <taxon>Pseudomonadota</taxon>
        <taxon>Gammaproteobacteria</taxon>
        <taxon>Alteromonadales</taxon>
        <taxon>Alteromonadaceae</taxon>
        <taxon>Glaciecola</taxon>
    </lineage>
</organism>
<protein>
    <recommendedName>
        <fullName evidence="2">Peptidase A2 domain-containing protein</fullName>
    </recommendedName>
</protein>
<dbReference type="InterPro" id="IPR034122">
    <property type="entry name" value="Retropepsin-like_bacterial"/>
</dbReference>
<dbReference type="OrthoDB" id="5697241at2"/>
<dbReference type="GO" id="GO:0006508">
    <property type="term" value="P:proteolysis"/>
    <property type="evidence" value="ECO:0007669"/>
    <property type="project" value="InterPro"/>
</dbReference>
<dbReference type="Pfam" id="PF13975">
    <property type="entry name" value="gag-asp_proteas"/>
    <property type="match status" value="1"/>
</dbReference>
<dbReference type="InterPro" id="IPR001995">
    <property type="entry name" value="Peptidase_A2_cat"/>
</dbReference>
<reference evidence="3 4" key="1">
    <citation type="journal article" date="2012" name="J. Bacteriol.">
        <title>Genome sequence of proteorhodopsin-containing sea ice bacterium Glaciecola punicea ACAM 611T.</title>
        <authorList>
            <person name="Qin Q.-L."/>
            <person name="Xie B.-B."/>
            <person name="Shu Y.-L."/>
            <person name="Rong J.-C."/>
            <person name="Zhao D.-L."/>
            <person name="Zhang X.-Y."/>
            <person name="Chen X.-L."/>
            <person name="Zhou B.-C."/>
            <person name="Zhanga Y.-Z."/>
        </authorList>
    </citation>
    <scope>NUCLEOTIDE SEQUENCE [LARGE SCALE GENOMIC DNA]</scope>
    <source>
        <strain evidence="3 4">ACAM 611</strain>
    </source>
</reference>
<accession>H5T8T1</accession>
<comment type="caution">
    <text evidence="3">The sequence shown here is derived from an EMBL/GenBank/DDBJ whole genome shotgun (WGS) entry which is preliminary data.</text>
</comment>
<evidence type="ECO:0000256" key="1">
    <source>
        <dbReference type="ARBA" id="ARBA00022801"/>
    </source>
</evidence>
<gene>
    <name evidence="3" type="ORF">GPUN_0564</name>
</gene>
<dbReference type="Proteomes" id="UP000053586">
    <property type="component" value="Unassembled WGS sequence"/>
</dbReference>
<dbReference type="CDD" id="cd05483">
    <property type="entry name" value="retropepsin_like_bacteria"/>
    <property type="match status" value="1"/>
</dbReference>
<keyword evidence="4" id="KW-1185">Reference proteome</keyword>
<dbReference type="InterPro" id="IPR021109">
    <property type="entry name" value="Peptidase_aspartic_dom_sf"/>
</dbReference>
<dbReference type="GO" id="GO:0004190">
    <property type="term" value="F:aspartic-type endopeptidase activity"/>
    <property type="evidence" value="ECO:0007669"/>
    <property type="project" value="InterPro"/>
</dbReference>